<dbReference type="EMBL" id="CP012333">
    <property type="protein sequence ID" value="AKU98171.1"/>
    <property type="molecule type" value="Genomic_DNA"/>
</dbReference>
<dbReference type="Pfam" id="PF13540">
    <property type="entry name" value="RCC1_2"/>
    <property type="match status" value="1"/>
</dbReference>
<dbReference type="PANTHER" id="PTHR45982">
    <property type="entry name" value="REGULATOR OF CHROMOSOME CONDENSATION"/>
    <property type="match status" value="1"/>
</dbReference>
<gene>
    <name evidence="2" type="ORF">AKJ09_04835</name>
</gene>
<dbReference type="AlphaFoldDB" id="A0A0K1PXQ3"/>
<dbReference type="PRINTS" id="PR00633">
    <property type="entry name" value="RCCNDNSATION"/>
</dbReference>
<protein>
    <submittedName>
        <fullName evidence="2">BNR repeat domain protein</fullName>
    </submittedName>
</protein>
<dbReference type="GO" id="GO:0005085">
    <property type="term" value="F:guanyl-nucleotide exchange factor activity"/>
    <property type="evidence" value="ECO:0007669"/>
    <property type="project" value="TreeGrafter"/>
</dbReference>
<dbReference type="KEGG" id="llu:AKJ09_04835"/>
<dbReference type="STRING" id="1391654.AKJ09_04835"/>
<dbReference type="SUPFAM" id="SSF50985">
    <property type="entry name" value="RCC1/BLIP-II"/>
    <property type="match status" value="2"/>
</dbReference>
<evidence type="ECO:0000313" key="3">
    <source>
        <dbReference type="Proteomes" id="UP000064967"/>
    </source>
</evidence>
<accession>A0A0K1PXQ3</accession>
<dbReference type="Gene3D" id="2.130.10.30">
    <property type="entry name" value="Regulator of chromosome condensation 1/beta-lactamase-inhibitor protein II"/>
    <property type="match status" value="2"/>
</dbReference>
<sequence>MVAPLACSSSDETATSLGDDAEAPTNDAESDVRDAGPGTHDADADALPPPTYDFTIACTGTPCVNQLAARGGSHACAVLQDGTVRCWGANESGQLGTGLSDAGPMPAFLATPAAVNATSNAASVAVVGDDLAGTTCVVSTAGDVSCFGSDAHGQLGRGGAVSAGAHPEPVVIEGLKAKFVWLANTFALANSDDGRAWSWGANDSLQLARADGDTSATTSAAQAGRLAGPVRGFAGTSDNGFVVTETGTVLSWGKSIDSPLARASSLVADPVPAPLALSDIVGIASGTSHVCALSHGGGLFCWGANDQGQLGSGTLGTQELPAPVSLPEGVQAVAVFAGGDDTCIIAANGDLLCWGANDRGQLGVTAGRAQPHPRRIEGLGEQVVSAAIMDAAICALRRGGTVACWGDNLVGQLGRGSRDDAIHVEPGAIVFP</sequence>
<dbReference type="InterPro" id="IPR009091">
    <property type="entry name" value="RCC1/BLIP-II"/>
</dbReference>
<feature type="region of interest" description="Disordered" evidence="1">
    <location>
        <begin position="1"/>
        <end position="48"/>
    </location>
</feature>
<evidence type="ECO:0000256" key="1">
    <source>
        <dbReference type="SAM" id="MobiDB-lite"/>
    </source>
</evidence>
<dbReference type="GO" id="GO:0005737">
    <property type="term" value="C:cytoplasm"/>
    <property type="evidence" value="ECO:0007669"/>
    <property type="project" value="TreeGrafter"/>
</dbReference>
<dbReference type="InterPro" id="IPR000408">
    <property type="entry name" value="Reg_chr_condens"/>
</dbReference>
<organism evidence="2 3">
    <name type="scientific">Labilithrix luteola</name>
    <dbReference type="NCBI Taxonomy" id="1391654"/>
    <lineage>
        <taxon>Bacteria</taxon>
        <taxon>Pseudomonadati</taxon>
        <taxon>Myxococcota</taxon>
        <taxon>Polyangia</taxon>
        <taxon>Polyangiales</taxon>
        <taxon>Labilitrichaceae</taxon>
        <taxon>Labilithrix</taxon>
    </lineage>
</organism>
<dbReference type="PANTHER" id="PTHR45982:SF1">
    <property type="entry name" value="REGULATOR OF CHROMOSOME CONDENSATION"/>
    <property type="match status" value="1"/>
</dbReference>
<dbReference type="InterPro" id="IPR051553">
    <property type="entry name" value="Ran_GTPase-activating"/>
</dbReference>
<keyword evidence="3" id="KW-1185">Reference proteome</keyword>
<feature type="compositionally biased region" description="Polar residues" evidence="1">
    <location>
        <begin position="7"/>
        <end position="16"/>
    </location>
</feature>
<dbReference type="PROSITE" id="PS50012">
    <property type="entry name" value="RCC1_3"/>
    <property type="match status" value="4"/>
</dbReference>
<evidence type="ECO:0000313" key="2">
    <source>
        <dbReference type="EMBL" id="AKU98171.1"/>
    </source>
</evidence>
<proteinExistence type="predicted"/>
<dbReference type="Proteomes" id="UP000064967">
    <property type="component" value="Chromosome"/>
</dbReference>
<reference evidence="2 3" key="1">
    <citation type="submission" date="2015-08" db="EMBL/GenBank/DDBJ databases">
        <authorList>
            <person name="Babu N.S."/>
            <person name="Beckwith C.J."/>
            <person name="Beseler K.G."/>
            <person name="Brison A."/>
            <person name="Carone J.V."/>
            <person name="Caskin T.P."/>
            <person name="Diamond M."/>
            <person name="Durham M.E."/>
            <person name="Foxe J.M."/>
            <person name="Go M."/>
            <person name="Henderson B.A."/>
            <person name="Jones I.B."/>
            <person name="McGettigan J.A."/>
            <person name="Micheletti S.J."/>
            <person name="Nasrallah M.E."/>
            <person name="Ortiz D."/>
            <person name="Piller C.R."/>
            <person name="Privatt S.R."/>
            <person name="Schneider S.L."/>
            <person name="Sharp S."/>
            <person name="Smith T.C."/>
            <person name="Stanton J.D."/>
            <person name="Ullery H.E."/>
            <person name="Wilson R.J."/>
            <person name="Serrano M.G."/>
            <person name="Buck G."/>
            <person name="Lee V."/>
            <person name="Wang Y."/>
            <person name="Carvalho R."/>
            <person name="Voegtly L."/>
            <person name="Shi R."/>
            <person name="Duckworth R."/>
            <person name="Johnson A."/>
            <person name="Loviza R."/>
            <person name="Walstead R."/>
            <person name="Shah Z."/>
            <person name="Kiflezghi M."/>
            <person name="Wade K."/>
            <person name="Ball S.L."/>
            <person name="Bradley K.W."/>
            <person name="Asai D.J."/>
            <person name="Bowman C.A."/>
            <person name="Russell D.A."/>
            <person name="Pope W.H."/>
            <person name="Jacobs-Sera D."/>
            <person name="Hendrix R.W."/>
            <person name="Hatfull G.F."/>
        </authorList>
    </citation>
    <scope>NUCLEOTIDE SEQUENCE [LARGE SCALE GENOMIC DNA]</scope>
    <source>
        <strain evidence="2 3">DSM 27648</strain>
    </source>
</reference>
<name>A0A0K1PXQ3_9BACT</name>
<dbReference type="Pfam" id="PF00415">
    <property type="entry name" value="RCC1"/>
    <property type="match status" value="2"/>
</dbReference>
<dbReference type="PATRIC" id="fig|1391654.3.peg.4900"/>